<name>A0A5N6PNX0_9ASTR</name>
<evidence type="ECO:0000313" key="2">
    <source>
        <dbReference type="EMBL" id="KAD6795588.1"/>
    </source>
</evidence>
<reference evidence="2 3" key="1">
    <citation type="submission" date="2019-05" db="EMBL/GenBank/DDBJ databases">
        <title>Mikania micrantha, genome provides insights into the molecular mechanism of rapid growth.</title>
        <authorList>
            <person name="Liu B."/>
        </authorList>
    </citation>
    <scope>NUCLEOTIDE SEQUENCE [LARGE SCALE GENOMIC DNA]</scope>
    <source>
        <strain evidence="2">NLD-2019</strain>
        <tissue evidence="2">Leaf</tissue>
    </source>
</reference>
<protein>
    <submittedName>
        <fullName evidence="2">Uncharacterized protein</fullName>
    </submittedName>
</protein>
<proteinExistence type="predicted"/>
<gene>
    <name evidence="2" type="ORF">E3N88_06484</name>
</gene>
<evidence type="ECO:0000256" key="1">
    <source>
        <dbReference type="SAM" id="MobiDB-lite"/>
    </source>
</evidence>
<keyword evidence="3" id="KW-1185">Reference proteome</keyword>
<evidence type="ECO:0000313" key="3">
    <source>
        <dbReference type="Proteomes" id="UP000326396"/>
    </source>
</evidence>
<sequence>MHTMFSERSSPLNFDPEIECTARRNRIPPPNHPSNDDHHTNTTEGRNTLKGGSHHGTIGSDENNIQNWDDGLNGGEYNLQNVNAAYDDPYGYPPPQPKMHNPYPPNPQPLNQGGYGFHQQPQYIYPPQQGFNMPPRPQNQNYGPVIPMPPPNMGVPMNYNQSRAHAQGATTHFRSALTTHSSLVVTPVRHGRSFEVRPAVFSSLPAFHGRATKEPYQHL</sequence>
<organism evidence="2 3">
    <name type="scientific">Mikania micrantha</name>
    <name type="common">bitter vine</name>
    <dbReference type="NCBI Taxonomy" id="192012"/>
    <lineage>
        <taxon>Eukaryota</taxon>
        <taxon>Viridiplantae</taxon>
        <taxon>Streptophyta</taxon>
        <taxon>Embryophyta</taxon>
        <taxon>Tracheophyta</taxon>
        <taxon>Spermatophyta</taxon>
        <taxon>Magnoliopsida</taxon>
        <taxon>eudicotyledons</taxon>
        <taxon>Gunneridae</taxon>
        <taxon>Pentapetalae</taxon>
        <taxon>asterids</taxon>
        <taxon>campanulids</taxon>
        <taxon>Asterales</taxon>
        <taxon>Asteraceae</taxon>
        <taxon>Asteroideae</taxon>
        <taxon>Heliantheae alliance</taxon>
        <taxon>Eupatorieae</taxon>
        <taxon>Mikania</taxon>
    </lineage>
</organism>
<feature type="region of interest" description="Disordered" evidence="1">
    <location>
        <begin position="23"/>
        <end position="72"/>
    </location>
</feature>
<dbReference type="AlphaFoldDB" id="A0A5N6PNX0"/>
<dbReference type="EMBL" id="SZYD01000003">
    <property type="protein sequence ID" value="KAD6795588.1"/>
    <property type="molecule type" value="Genomic_DNA"/>
</dbReference>
<accession>A0A5N6PNX0</accession>
<comment type="caution">
    <text evidence="2">The sequence shown here is derived from an EMBL/GenBank/DDBJ whole genome shotgun (WGS) entry which is preliminary data.</text>
</comment>
<dbReference type="Proteomes" id="UP000326396">
    <property type="component" value="Linkage Group LG11"/>
</dbReference>